<keyword evidence="1" id="KW-0732">Signal</keyword>
<sequence>MKFAISRVRCCAALLVLSCAAAKVQAAPVLATKRTTLNHSTNTSAFFTLSVDGTSSFTGEDGWAPTAPTQGAVATSVTTKKSFSIVGDSTSVGNWIDGNRIPAGVTLAFDAELTIKALPAPGSYLTMPGANASVGASSRGIGVTQTFGPTGINDINLSAGLEFSAVTVSNVSFTGTPTETGFTFTPGGVANFGTTVFRSNVFQEANHGMVLTPINDPANTIGFGTATGTVASNLVMDNNFGGSGASSSVFARQTGPYTLMVTQGAGCIKGIAMDYDVTYDISTAGSVANADFNGDSTVDGADFLIWQRGSGIASGATLAQGDADGDGVVGPLDLEVWKTKFGGAATPAVAAVPEPTAALLMGAAVLSIVASRRRLAA</sequence>
<dbReference type="Proteomes" id="UP000326837">
    <property type="component" value="Chromosome"/>
</dbReference>
<evidence type="ECO:0000313" key="3">
    <source>
        <dbReference type="Proteomes" id="UP000326837"/>
    </source>
</evidence>
<feature type="signal peptide" evidence="1">
    <location>
        <begin position="1"/>
        <end position="26"/>
    </location>
</feature>
<feature type="chain" id="PRO_5024879285" description="PEP-CTERM protein-sorting domain-containing protein" evidence="1">
    <location>
        <begin position="27"/>
        <end position="377"/>
    </location>
</feature>
<name>A0A5K7XH38_9BACT</name>
<dbReference type="InterPro" id="IPR018247">
    <property type="entry name" value="EF_Hand_1_Ca_BS"/>
</dbReference>
<dbReference type="RefSeq" id="WP_152101402.1">
    <property type="nucleotide sequence ID" value="NZ_AP021861.1"/>
</dbReference>
<evidence type="ECO:0008006" key="4">
    <source>
        <dbReference type="Google" id="ProtNLM"/>
    </source>
</evidence>
<gene>
    <name evidence="2" type="ORF">PLANPX_5802</name>
</gene>
<dbReference type="AlphaFoldDB" id="A0A5K7XH38"/>
<organism evidence="2 3">
    <name type="scientific">Lacipirellula parvula</name>
    <dbReference type="NCBI Taxonomy" id="2650471"/>
    <lineage>
        <taxon>Bacteria</taxon>
        <taxon>Pseudomonadati</taxon>
        <taxon>Planctomycetota</taxon>
        <taxon>Planctomycetia</taxon>
        <taxon>Pirellulales</taxon>
        <taxon>Lacipirellulaceae</taxon>
        <taxon>Lacipirellula</taxon>
    </lineage>
</organism>
<dbReference type="EMBL" id="AP021861">
    <property type="protein sequence ID" value="BBO36190.1"/>
    <property type="molecule type" value="Genomic_DNA"/>
</dbReference>
<dbReference type="KEGG" id="lpav:PLANPX_5802"/>
<reference evidence="3" key="1">
    <citation type="submission" date="2019-10" db="EMBL/GenBank/DDBJ databases">
        <title>Lacipirellula parvula gen. nov., sp. nov., representing a lineage of planctomycetes widespread in freshwater anoxic habitats, and description of the family Lacipirellulaceae.</title>
        <authorList>
            <person name="Dedysh S.N."/>
            <person name="Kulichevskaya I.S."/>
            <person name="Beletsky A.V."/>
            <person name="Rakitin A.L."/>
            <person name="Mardanov A.V."/>
            <person name="Ivanova A.A."/>
            <person name="Saltykova V.X."/>
            <person name="Rijpstra W.I.C."/>
            <person name="Sinninghe Damste J.S."/>
            <person name="Ravin N.V."/>
        </authorList>
    </citation>
    <scope>NUCLEOTIDE SEQUENCE [LARGE SCALE GENOMIC DNA]</scope>
    <source>
        <strain evidence="3">PX69</strain>
    </source>
</reference>
<evidence type="ECO:0000256" key="1">
    <source>
        <dbReference type="SAM" id="SignalP"/>
    </source>
</evidence>
<keyword evidence="3" id="KW-1185">Reference proteome</keyword>
<proteinExistence type="predicted"/>
<evidence type="ECO:0000313" key="2">
    <source>
        <dbReference type="EMBL" id="BBO36190.1"/>
    </source>
</evidence>
<dbReference type="PROSITE" id="PS00018">
    <property type="entry name" value="EF_HAND_1"/>
    <property type="match status" value="1"/>
</dbReference>
<protein>
    <recommendedName>
        <fullName evidence="4">PEP-CTERM protein-sorting domain-containing protein</fullName>
    </recommendedName>
</protein>
<accession>A0A5K7XH38</accession>